<keyword evidence="4" id="KW-1185">Reference proteome</keyword>
<organism evidence="3 4">
    <name type="scientific">Enterocloster lavalensis</name>
    <dbReference type="NCBI Taxonomy" id="460384"/>
    <lineage>
        <taxon>Bacteria</taxon>
        <taxon>Bacillati</taxon>
        <taxon>Bacillota</taxon>
        <taxon>Clostridia</taxon>
        <taxon>Lachnospirales</taxon>
        <taxon>Lachnospiraceae</taxon>
        <taxon>Enterocloster</taxon>
    </lineage>
</organism>
<dbReference type="SUPFAM" id="SSF82771">
    <property type="entry name" value="GIY-YIG endonuclease"/>
    <property type="match status" value="1"/>
</dbReference>
<dbReference type="EMBL" id="FOIM01000044">
    <property type="protein sequence ID" value="SEU17843.1"/>
    <property type="molecule type" value="Genomic_DNA"/>
</dbReference>
<evidence type="ECO:0000313" key="4">
    <source>
        <dbReference type="Proteomes" id="UP000198508"/>
    </source>
</evidence>
<feature type="domain" description="GIY-YIG" evidence="2">
    <location>
        <begin position="24"/>
        <end position="99"/>
    </location>
</feature>
<sequence length="114" mass="13266">MDVVAVYIARHRSTGLDLQIMEEKSNYTYILTCADGTLYCGWTNHLEQRVKAHNEGRGAKYTKARRPVVLSYWEAFDTKEEAMRREYAIKRLRRGEKLRLIEARDLSAGRTGKI</sequence>
<dbReference type="CDD" id="cd10456">
    <property type="entry name" value="GIY-YIG_UPF0213"/>
    <property type="match status" value="1"/>
</dbReference>
<dbReference type="InterPro" id="IPR050190">
    <property type="entry name" value="UPF0213_domain"/>
</dbReference>
<proteinExistence type="inferred from homology"/>
<evidence type="ECO:0000313" key="3">
    <source>
        <dbReference type="EMBL" id="SEU17843.1"/>
    </source>
</evidence>
<dbReference type="Pfam" id="PF01541">
    <property type="entry name" value="GIY-YIG"/>
    <property type="match status" value="1"/>
</dbReference>
<dbReference type="SMART" id="SM00465">
    <property type="entry name" value="GIYc"/>
    <property type="match status" value="1"/>
</dbReference>
<dbReference type="InterPro" id="IPR035901">
    <property type="entry name" value="GIY-YIG_endonuc_sf"/>
</dbReference>
<dbReference type="STRING" id="460384.SAMN05216313_14414"/>
<reference evidence="4" key="1">
    <citation type="submission" date="2016-10" db="EMBL/GenBank/DDBJ databases">
        <authorList>
            <person name="Varghese N."/>
            <person name="Submissions S."/>
        </authorList>
    </citation>
    <scope>NUCLEOTIDE SEQUENCE [LARGE SCALE GENOMIC DNA]</scope>
    <source>
        <strain evidence="4">NLAE-zl-G277</strain>
    </source>
</reference>
<dbReference type="PANTHER" id="PTHR34477">
    <property type="entry name" value="UPF0213 PROTEIN YHBQ"/>
    <property type="match status" value="1"/>
</dbReference>
<evidence type="ECO:0000259" key="2">
    <source>
        <dbReference type="PROSITE" id="PS50164"/>
    </source>
</evidence>
<dbReference type="Proteomes" id="UP000198508">
    <property type="component" value="Unassembled WGS sequence"/>
</dbReference>
<name>A0A1I0K347_9FIRM</name>
<gene>
    <name evidence="3" type="ORF">SAMN05216313_14414</name>
</gene>
<dbReference type="AlphaFoldDB" id="A0A1I0K347"/>
<comment type="similarity">
    <text evidence="1">Belongs to the UPF0213 family.</text>
</comment>
<accession>A0A1I0K347</accession>
<evidence type="ECO:0000256" key="1">
    <source>
        <dbReference type="ARBA" id="ARBA00007435"/>
    </source>
</evidence>
<dbReference type="InterPro" id="IPR000305">
    <property type="entry name" value="GIY-YIG_endonuc"/>
</dbReference>
<dbReference type="PANTHER" id="PTHR34477:SF1">
    <property type="entry name" value="UPF0213 PROTEIN YHBQ"/>
    <property type="match status" value="1"/>
</dbReference>
<protein>
    <submittedName>
        <fullName evidence="3">GIY-YIG catalytic domain-containing protein</fullName>
    </submittedName>
</protein>
<dbReference type="PROSITE" id="PS50164">
    <property type="entry name" value="GIY_YIG"/>
    <property type="match status" value="1"/>
</dbReference>
<dbReference type="Gene3D" id="3.40.1440.10">
    <property type="entry name" value="GIY-YIG endonuclease"/>
    <property type="match status" value="1"/>
</dbReference>